<evidence type="ECO:0000256" key="1">
    <source>
        <dbReference type="SAM" id="MobiDB-lite"/>
    </source>
</evidence>
<organism evidence="2 3">
    <name type="scientific">Polyrhizophydium stewartii</name>
    <dbReference type="NCBI Taxonomy" id="2732419"/>
    <lineage>
        <taxon>Eukaryota</taxon>
        <taxon>Fungi</taxon>
        <taxon>Fungi incertae sedis</taxon>
        <taxon>Chytridiomycota</taxon>
        <taxon>Chytridiomycota incertae sedis</taxon>
        <taxon>Chytridiomycetes</taxon>
        <taxon>Rhizophydiales</taxon>
        <taxon>Rhizophydiales incertae sedis</taxon>
        <taxon>Polyrhizophydium</taxon>
    </lineage>
</organism>
<dbReference type="EMBL" id="JADGIZ020000050">
    <property type="protein sequence ID" value="KAL2913173.1"/>
    <property type="molecule type" value="Genomic_DNA"/>
</dbReference>
<sequence>MEAQTAQPSRWDALPRELQDEVLAAAGPLTQHLCNRAHPRPGPPPHTNNTNTSSDRDGDGDGDGDGQLASQRAALRVWCDALRLEWPGDASLLPPFPCGGATAGTPQRRALPTHELVGAVCDAVRTRRARGMLAAALGLHGASAGASSTLSASSTSGFRGRMLLEHTALRRMWLAGAVPAAARRIADLARACASGGHTPLLALILHGAAPRTASASSTRTTRAAANTAAAADPPSVPPEFAAAASAWRSASPRADLNDLYALAAASGRVQTLAEMYASAGPPRRMGVVLYRAACAGMDASVAWLLARPPLSPRGGPTVRGSDAYGGAAGGVHEHSDGGSDGGSDSGSDSDNDSGSDAQSSANDAAECIAAALVGAATFGHASTAARLLSALARTGPPRREPPTDALDRAAAGRHWPAVDVLLQSSAPCSSAAVAAAVEAGDATRARHLASAATLTAAKCAPDASDGPCPRWRRPADAPAVPPHLEDAAEPGGVPAPVRVLAAAARQHRMSLVAAVADGRPAADAQRCVELLRAEGNETAARVVLDYLTAHRPRE</sequence>
<reference evidence="2 3" key="1">
    <citation type="submission" date="2023-09" db="EMBL/GenBank/DDBJ databases">
        <title>Pangenome analysis of Batrachochytrium dendrobatidis and related Chytrids.</title>
        <authorList>
            <person name="Yacoub M.N."/>
            <person name="Stajich J.E."/>
            <person name="James T.Y."/>
        </authorList>
    </citation>
    <scope>NUCLEOTIDE SEQUENCE [LARGE SCALE GENOMIC DNA]</scope>
    <source>
        <strain evidence="2 3">JEL0888</strain>
    </source>
</reference>
<name>A0ABR4N127_9FUNG</name>
<dbReference type="Proteomes" id="UP001527925">
    <property type="component" value="Unassembled WGS sequence"/>
</dbReference>
<protein>
    <recommendedName>
        <fullName evidence="4">Ankyrin repeat protein</fullName>
    </recommendedName>
</protein>
<evidence type="ECO:0000313" key="2">
    <source>
        <dbReference type="EMBL" id="KAL2913173.1"/>
    </source>
</evidence>
<proteinExistence type="predicted"/>
<evidence type="ECO:0000313" key="3">
    <source>
        <dbReference type="Proteomes" id="UP001527925"/>
    </source>
</evidence>
<feature type="region of interest" description="Disordered" evidence="1">
    <location>
        <begin position="312"/>
        <end position="360"/>
    </location>
</feature>
<evidence type="ECO:0008006" key="4">
    <source>
        <dbReference type="Google" id="ProtNLM"/>
    </source>
</evidence>
<comment type="caution">
    <text evidence="2">The sequence shown here is derived from an EMBL/GenBank/DDBJ whole genome shotgun (WGS) entry which is preliminary data.</text>
</comment>
<gene>
    <name evidence="2" type="ORF">HK105_207292</name>
</gene>
<accession>A0ABR4N127</accession>
<feature type="region of interest" description="Disordered" evidence="1">
    <location>
        <begin position="462"/>
        <end position="492"/>
    </location>
</feature>
<feature type="region of interest" description="Disordered" evidence="1">
    <location>
        <begin position="1"/>
        <end position="68"/>
    </location>
</feature>
<keyword evidence="3" id="KW-1185">Reference proteome</keyword>